<accession>E3BFF1</accession>
<evidence type="ECO:0000256" key="1">
    <source>
        <dbReference type="SAM" id="Phobius"/>
    </source>
</evidence>
<keyword evidence="3" id="KW-1185">Reference proteome</keyword>
<dbReference type="EMBL" id="AEIU01000022">
    <property type="protein sequence ID" value="EFP98129.1"/>
    <property type="molecule type" value="Genomic_DNA"/>
</dbReference>
<comment type="caution">
    <text evidence="2">The sequence shown here is derived from an EMBL/GenBank/DDBJ whole genome shotgun (WGS) entry which is preliminary data.</text>
</comment>
<keyword evidence="1" id="KW-0812">Transmembrane</keyword>
<sequence>MLSSVISHFLGGLLLTVDKQDGITLKISHAMAATKKSDIDLYFFIPGELGITSDVLKESEFYYEALVQKRAYYSDKTLLPLVHSRLAKRGHLSTTQYRVSLSLFAYQYVIALDKAVNELNKHNTESVTTDEVDEVIHLALDILKKLRRSIPYEESLKRYYANIDNYLSWYTGQRLMSLVSHMPRDSEYKGLKESLLAIVEKEAAHRKLNNYNSENVRDDITRLSNKMRLLRRLIEHPVVLQDKTQSLGKNMKRVVKGGATGFVMVFVTITVILARDYWGEITASFIILMSFVYALREIFKDDLRDVMWRWIRKGRPKWRKLYLDPTTKKAVGQKLEWLDYKILDRLPDRIKAIRKKRVVQREEQVLHYSSQAEMSTSKFMSGYEETRESMLVSMRAIMRQMDKGSNKIYTNNNGQVSRESVEKRHLINLIAKEDNHNSEPTYYRWKIVLNRNKIVAIEQINVSDHGVPYSSKTELEKTQP</sequence>
<evidence type="ECO:0000313" key="3">
    <source>
        <dbReference type="Proteomes" id="UP000002943"/>
    </source>
</evidence>
<dbReference type="eggNOG" id="ENOG502Z7NT">
    <property type="taxonomic scope" value="Bacteria"/>
</dbReference>
<reference evidence="2 3" key="1">
    <citation type="journal article" date="2012" name="Int. J. Syst. Evol. Microbiol.">
        <title>Vibrio caribbeanicus sp. nov., isolated from the marine sponge Scleritoderma cyanea.</title>
        <authorList>
            <person name="Hoffmann M."/>
            <person name="Monday S.R."/>
            <person name="Allard M.W."/>
            <person name="Strain E.A."/>
            <person name="Whittaker P."/>
            <person name="Naum M."/>
            <person name="McCarthy P.J."/>
            <person name="Lopez J.V."/>
            <person name="Fischer M."/>
            <person name="Brown E.W."/>
        </authorList>
    </citation>
    <scope>NUCLEOTIDE SEQUENCE [LARGE SCALE GENOMIC DNA]</scope>
    <source>
        <strain evidence="2 3">ATCC BAA-2122</strain>
    </source>
</reference>
<organism evidence="2 3">
    <name type="scientific">Vibrio caribbeanicus ATCC BAA-2122</name>
    <dbReference type="NCBI Taxonomy" id="796620"/>
    <lineage>
        <taxon>Bacteria</taxon>
        <taxon>Pseudomonadati</taxon>
        <taxon>Pseudomonadota</taxon>
        <taxon>Gammaproteobacteria</taxon>
        <taxon>Vibrionales</taxon>
        <taxon>Vibrionaceae</taxon>
        <taxon>Vibrio</taxon>
    </lineage>
</organism>
<dbReference type="AlphaFoldDB" id="E3BFF1"/>
<proteinExistence type="predicted"/>
<dbReference type="STRING" id="796620.VIBC2010_10082"/>
<keyword evidence="1" id="KW-0472">Membrane</keyword>
<dbReference type="Proteomes" id="UP000002943">
    <property type="component" value="Unassembled WGS sequence"/>
</dbReference>
<evidence type="ECO:0000313" key="2">
    <source>
        <dbReference type="EMBL" id="EFP98129.1"/>
    </source>
</evidence>
<name>E3BFF1_9VIBR</name>
<feature type="transmembrane region" description="Helical" evidence="1">
    <location>
        <begin position="281"/>
        <end position="299"/>
    </location>
</feature>
<gene>
    <name evidence="2" type="ORF">VIBC2010_10082</name>
</gene>
<keyword evidence="1" id="KW-1133">Transmembrane helix</keyword>
<protein>
    <submittedName>
        <fullName evidence="2">Uncharacterized protein</fullName>
    </submittedName>
</protein>
<feature type="transmembrane region" description="Helical" evidence="1">
    <location>
        <begin position="254"/>
        <end position="275"/>
    </location>
</feature>